<feature type="transmembrane region" description="Helical" evidence="1">
    <location>
        <begin position="12"/>
        <end position="35"/>
    </location>
</feature>
<keyword evidence="1" id="KW-1133">Transmembrane helix</keyword>
<dbReference type="EMBL" id="MFBS01000010">
    <property type="protein sequence ID" value="OGE10525.1"/>
    <property type="molecule type" value="Genomic_DNA"/>
</dbReference>
<organism evidence="2 3">
    <name type="scientific">Candidatus Curtissbacteria bacterium RIFCSPLOWO2_01_FULL_42_26</name>
    <dbReference type="NCBI Taxonomy" id="1797729"/>
    <lineage>
        <taxon>Bacteria</taxon>
        <taxon>Candidatus Curtissiibacteriota</taxon>
    </lineage>
</organism>
<evidence type="ECO:0000313" key="2">
    <source>
        <dbReference type="EMBL" id="OGE10525.1"/>
    </source>
</evidence>
<dbReference type="Proteomes" id="UP000179227">
    <property type="component" value="Unassembled WGS sequence"/>
</dbReference>
<dbReference type="AlphaFoldDB" id="A0A1F5I2P2"/>
<evidence type="ECO:0000313" key="3">
    <source>
        <dbReference type="Proteomes" id="UP000179227"/>
    </source>
</evidence>
<keyword evidence="1" id="KW-0812">Transmembrane</keyword>
<keyword evidence="1" id="KW-0472">Membrane</keyword>
<dbReference type="STRING" id="1797729.A3A60_03205"/>
<feature type="transmembrane region" description="Helical" evidence="1">
    <location>
        <begin position="147"/>
        <end position="166"/>
    </location>
</feature>
<sequence>MIAKNITKLIDEAIIPAMFLILAKMLGLFAVTYFLNLPFEIKAGSFLTVLPSINYSSPADYTRAENYSNLVMFAIAALGTALVLIRAHFFHTTHIHPRLHARLVALNLESLVSSTYHLYHQAAIWITFLWLTTGFLMTSTILGVTYVQISVIAFIIAANFSWVLAIDIEKEIELS</sequence>
<evidence type="ECO:0000256" key="1">
    <source>
        <dbReference type="SAM" id="Phobius"/>
    </source>
</evidence>
<feature type="transmembrane region" description="Helical" evidence="1">
    <location>
        <begin position="122"/>
        <end position="141"/>
    </location>
</feature>
<reference evidence="2 3" key="1">
    <citation type="journal article" date="2016" name="Nat. Commun.">
        <title>Thousands of microbial genomes shed light on interconnected biogeochemical processes in an aquifer system.</title>
        <authorList>
            <person name="Anantharaman K."/>
            <person name="Brown C.T."/>
            <person name="Hug L.A."/>
            <person name="Sharon I."/>
            <person name="Castelle C.J."/>
            <person name="Probst A.J."/>
            <person name="Thomas B.C."/>
            <person name="Singh A."/>
            <person name="Wilkins M.J."/>
            <person name="Karaoz U."/>
            <person name="Brodie E.L."/>
            <person name="Williams K.H."/>
            <person name="Hubbard S.S."/>
            <person name="Banfield J.F."/>
        </authorList>
    </citation>
    <scope>NUCLEOTIDE SEQUENCE [LARGE SCALE GENOMIC DNA]</scope>
</reference>
<feature type="transmembrane region" description="Helical" evidence="1">
    <location>
        <begin position="70"/>
        <end position="89"/>
    </location>
</feature>
<proteinExistence type="predicted"/>
<accession>A0A1F5I2P2</accession>
<protein>
    <submittedName>
        <fullName evidence="2">Uncharacterized protein</fullName>
    </submittedName>
</protein>
<gene>
    <name evidence="2" type="ORF">A3A60_03205</name>
</gene>
<name>A0A1F5I2P2_9BACT</name>
<comment type="caution">
    <text evidence="2">The sequence shown here is derived from an EMBL/GenBank/DDBJ whole genome shotgun (WGS) entry which is preliminary data.</text>
</comment>